<evidence type="ECO:0000313" key="5">
    <source>
        <dbReference type="Proteomes" id="UP001159659"/>
    </source>
</evidence>
<proteinExistence type="predicted"/>
<reference evidence="3" key="2">
    <citation type="submission" date="2022-12" db="EMBL/GenBank/DDBJ databases">
        <authorList>
            <person name="Webb A."/>
        </authorList>
    </citation>
    <scope>NUCLEOTIDE SEQUENCE</scope>
    <source>
        <strain evidence="3">Pf2</strain>
    </source>
</reference>
<accession>A0AAV0TI37</accession>
<dbReference type="EMBL" id="CAKLBC010000399">
    <property type="protein sequence ID" value="CAH0486229.1"/>
    <property type="molecule type" value="Genomic_DNA"/>
</dbReference>
<dbReference type="Proteomes" id="UP001159659">
    <property type="component" value="Unassembled WGS sequence"/>
</dbReference>
<feature type="transmembrane region" description="Helical" evidence="1">
    <location>
        <begin position="335"/>
        <end position="354"/>
    </location>
</feature>
<dbReference type="EMBL" id="CANTFK010000663">
    <property type="protein sequence ID" value="CAI5721910.1"/>
    <property type="molecule type" value="Genomic_DNA"/>
</dbReference>
<protein>
    <submittedName>
        <fullName evidence="3">Uncharacterized protein</fullName>
    </submittedName>
</protein>
<organism evidence="3 5">
    <name type="scientific">Peronospora farinosa</name>
    <dbReference type="NCBI Taxonomy" id="134698"/>
    <lineage>
        <taxon>Eukaryota</taxon>
        <taxon>Sar</taxon>
        <taxon>Stramenopiles</taxon>
        <taxon>Oomycota</taxon>
        <taxon>Peronosporomycetes</taxon>
        <taxon>Peronosporales</taxon>
        <taxon>Peronosporaceae</taxon>
        <taxon>Peronospora</taxon>
    </lineage>
</organism>
<name>A0AAV0TI37_9STRA</name>
<reference evidence="2 4" key="1">
    <citation type="submission" date="2021-11" db="EMBL/GenBank/DDBJ databases">
        <authorList>
            <person name="Islam A."/>
            <person name="Islam S."/>
            <person name="Flora M.S."/>
            <person name="Rahman M."/>
            <person name="Ziaur R.M."/>
            <person name="Epstein J.H."/>
            <person name="Hassan M."/>
            <person name="Klassen M."/>
            <person name="Woodard K."/>
            <person name="Webb A."/>
            <person name="Webby R.J."/>
            <person name="El Zowalaty M.E."/>
        </authorList>
    </citation>
    <scope>NUCLEOTIDE SEQUENCE [LARGE SCALE GENOMIC DNA]</scope>
    <source>
        <strain evidence="2">Pf1</strain>
    </source>
</reference>
<dbReference type="AlphaFoldDB" id="A0AAV0TI37"/>
<evidence type="ECO:0000313" key="2">
    <source>
        <dbReference type="EMBL" id="CAH0486229.1"/>
    </source>
</evidence>
<evidence type="ECO:0000256" key="1">
    <source>
        <dbReference type="SAM" id="Phobius"/>
    </source>
</evidence>
<comment type="caution">
    <text evidence="3">The sequence shown here is derived from an EMBL/GenBank/DDBJ whole genome shotgun (WGS) entry which is preliminary data.</text>
</comment>
<dbReference type="Proteomes" id="UP001157938">
    <property type="component" value="Unassembled WGS sequence"/>
</dbReference>
<keyword evidence="1" id="KW-0812">Transmembrane</keyword>
<gene>
    <name evidence="2" type="ORF">PFR001_LOCUS1877</name>
    <name evidence="3" type="ORF">PFR002_LOCUS4325</name>
</gene>
<keyword evidence="1" id="KW-0472">Membrane</keyword>
<keyword evidence="1" id="KW-1133">Transmembrane helix</keyword>
<evidence type="ECO:0000313" key="4">
    <source>
        <dbReference type="Proteomes" id="UP001157938"/>
    </source>
</evidence>
<keyword evidence="4" id="KW-1185">Reference proteome</keyword>
<evidence type="ECO:0000313" key="3">
    <source>
        <dbReference type="EMBL" id="CAI5721910.1"/>
    </source>
</evidence>
<sequence>MSVALWYYCNLIDEIEALDVVAPVVQIRRSVVQVDANTLRPTALLACSPAVDDELAVERSTYVLTASVAATSAEVERAAIEPIETETNKVEAVVHVVSPVKKTVAHPVTVEAEVQESLSEVATGGTTVHDAVKMVTVVEEEVVDVIAATEEKPDSINDVAHEGCAVALEEMDAEAAASDVLAPALGDKVLADNEDVIAEPKKHFTRKAFVPEDSKNSVEVAKGNGEAAHVVEHGSTASMKKTIEVVEAAEASSTMKMIAAIPATGDKFQTETQSEISETPAIEKVNIAAATKGNEVSESEIDETMVIDPDVVAKEAVAQTSSFCFIPEPIRNNSYAVSSVALAVATAITAALLARR</sequence>